<protein>
    <submittedName>
        <fullName evidence="2">Uncharacterized protein</fullName>
    </submittedName>
</protein>
<evidence type="ECO:0000313" key="3">
    <source>
        <dbReference type="Proteomes" id="UP000000323"/>
    </source>
</evidence>
<dbReference type="STRING" id="525904.Tter_1120"/>
<gene>
    <name evidence="2" type="ordered locus">Tter_1120</name>
</gene>
<feature type="transmembrane region" description="Helical" evidence="1">
    <location>
        <begin position="12"/>
        <end position="33"/>
    </location>
</feature>
<dbReference type="HOGENOM" id="CLU_1814911_0_0_0"/>
<keyword evidence="1" id="KW-0472">Membrane</keyword>
<dbReference type="KEGG" id="ttr:Tter_1120"/>
<reference evidence="3" key="1">
    <citation type="journal article" date="2010" name="Stand. Genomic Sci.">
        <title>Complete genome sequence of 'Thermobaculum terrenum' type strain (YNP1).</title>
        <authorList>
            <person name="Kiss H."/>
            <person name="Cleland D."/>
            <person name="Lapidus A."/>
            <person name="Lucas S."/>
            <person name="Glavina Del Rio T."/>
            <person name="Nolan M."/>
            <person name="Tice H."/>
            <person name="Han C."/>
            <person name="Goodwin L."/>
            <person name="Pitluck S."/>
            <person name="Liolios K."/>
            <person name="Ivanova N."/>
            <person name="Mavromatis K."/>
            <person name="Ovchinnikova G."/>
            <person name="Pati A."/>
            <person name="Chen A."/>
            <person name="Palaniappan K."/>
            <person name="Land M."/>
            <person name="Hauser L."/>
            <person name="Chang Y."/>
            <person name="Jeffries C."/>
            <person name="Lu M."/>
            <person name="Brettin T."/>
            <person name="Detter J."/>
            <person name="Goker M."/>
            <person name="Tindall B."/>
            <person name="Beck B."/>
            <person name="McDermott T."/>
            <person name="Woyke T."/>
            <person name="Bristow J."/>
            <person name="Eisen J."/>
            <person name="Markowitz V."/>
            <person name="Hugenholtz P."/>
            <person name="Kyrpides N."/>
            <person name="Klenk H."/>
            <person name="Cheng J."/>
        </authorList>
    </citation>
    <scope>NUCLEOTIDE SEQUENCE [LARGE SCALE GENOMIC DNA]</scope>
    <source>
        <strain evidence="3">ATCC BAA-798 / YNP1</strain>
    </source>
</reference>
<organism evidence="2 3">
    <name type="scientific">Thermobaculum terrenum (strain ATCC BAA-798 / CCMEE 7001 / YNP1)</name>
    <dbReference type="NCBI Taxonomy" id="525904"/>
    <lineage>
        <taxon>Bacteria</taxon>
        <taxon>Bacillati</taxon>
        <taxon>Chloroflexota</taxon>
        <taxon>Chloroflexia</taxon>
        <taxon>Candidatus Thermobaculales</taxon>
        <taxon>Candidatus Thermobaculaceae</taxon>
        <taxon>Thermobaculum</taxon>
    </lineage>
</organism>
<dbReference type="RefSeq" id="WP_012875070.1">
    <property type="nucleotide sequence ID" value="NC_013525.1"/>
</dbReference>
<dbReference type="EMBL" id="CP001825">
    <property type="protein sequence ID" value="ACZ42035.1"/>
    <property type="molecule type" value="Genomic_DNA"/>
</dbReference>
<proteinExistence type="predicted"/>
<evidence type="ECO:0000256" key="1">
    <source>
        <dbReference type="SAM" id="Phobius"/>
    </source>
</evidence>
<name>D1CB70_THET1</name>
<accession>D1CB70</accession>
<keyword evidence="1" id="KW-0812">Transmembrane</keyword>
<sequence>MLMLASSQYVRIATHALLILLISFMVPAINMVWQLGGHATLEQAKLHDQAIAEGRFMHHHVQELNHHSLSDDSISNLYIPEQQVKSILSSVVFTGDNLSAHIIYSDLPKDKGKYPLSAGKQIAPTQNHVIPDHDPPRNALRA</sequence>
<dbReference type="Proteomes" id="UP000000323">
    <property type="component" value="Chromosome 1"/>
</dbReference>
<keyword evidence="1" id="KW-1133">Transmembrane helix</keyword>
<dbReference type="AlphaFoldDB" id="D1CB70"/>
<evidence type="ECO:0000313" key="2">
    <source>
        <dbReference type="EMBL" id="ACZ42035.1"/>
    </source>
</evidence>
<keyword evidence="3" id="KW-1185">Reference proteome</keyword>